<proteinExistence type="predicted"/>
<dbReference type="EMBL" id="NAJO01000052">
    <property type="protein sequence ID" value="OQN97648.1"/>
    <property type="molecule type" value="Genomic_DNA"/>
</dbReference>
<dbReference type="PANTHER" id="PTHR36440:SF1">
    <property type="entry name" value="PUTATIVE (AFU_ORTHOLOGUE AFUA_8G07350)-RELATED"/>
    <property type="match status" value="1"/>
</dbReference>
<keyword evidence="3" id="KW-1185">Reference proteome</keyword>
<dbReference type="PANTHER" id="PTHR36440">
    <property type="entry name" value="PUTATIVE (AFU_ORTHOLOGUE AFUA_8G07350)-RELATED"/>
    <property type="match status" value="1"/>
</dbReference>
<dbReference type="Pfam" id="PF07883">
    <property type="entry name" value="Cupin_2"/>
    <property type="match status" value="1"/>
</dbReference>
<name>A0A1V8SEQ8_9PEZI</name>
<dbReference type="InterPro" id="IPR011051">
    <property type="entry name" value="RmlC_Cupin_sf"/>
</dbReference>
<comment type="caution">
    <text evidence="2">The sequence shown here is derived from an EMBL/GenBank/DDBJ whole genome shotgun (WGS) entry which is preliminary data.</text>
</comment>
<dbReference type="InterPro" id="IPR013096">
    <property type="entry name" value="Cupin_2"/>
</dbReference>
<evidence type="ECO:0000313" key="3">
    <source>
        <dbReference type="Proteomes" id="UP000192596"/>
    </source>
</evidence>
<reference evidence="3" key="1">
    <citation type="submission" date="2017-03" db="EMBL/GenBank/DDBJ databases">
        <title>Genomes of endolithic fungi from Antarctica.</title>
        <authorList>
            <person name="Coleine C."/>
            <person name="Masonjones S."/>
            <person name="Stajich J.E."/>
        </authorList>
    </citation>
    <scope>NUCLEOTIDE SEQUENCE [LARGE SCALE GENOMIC DNA]</scope>
    <source>
        <strain evidence="3">CCFEE 5527</strain>
    </source>
</reference>
<dbReference type="STRING" id="1507870.A0A1V8SEQ8"/>
<dbReference type="InParanoid" id="A0A1V8SEQ8"/>
<dbReference type="AlphaFoldDB" id="A0A1V8SEQ8"/>
<dbReference type="CDD" id="cd02208">
    <property type="entry name" value="cupin_RmlC-like"/>
    <property type="match status" value="1"/>
</dbReference>
<feature type="domain" description="Cupin type-2" evidence="1">
    <location>
        <begin position="54"/>
        <end position="128"/>
    </location>
</feature>
<dbReference type="OrthoDB" id="4124983at2759"/>
<evidence type="ECO:0000313" key="2">
    <source>
        <dbReference type="EMBL" id="OQN97648.1"/>
    </source>
</evidence>
<dbReference type="InterPro" id="IPR014710">
    <property type="entry name" value="RmlC-like_jellyroll"/>
</dbReference>
<organism evidence="2 3">
    <name type="scientific">Cryoendolithus antarcticus</name>
    <dbReference type="NCBI Taxonomy" id="1507870"/>
    <lineage>
        <taxon>Eukaryota</taxon>
        <taxon>Fungi</taxon>
        <taxon>Dikarya</taxon>
        <taxon>Ascomycota</taxon>
        <taxon>Pezizomycotina</taxon>
        <taxon>Dothideomycetes</taxon>
        <taxon>Dothideomycetidae</taxon>
        <taxon>Cladosporiales</taxon>
        <taxon>Cladosporiaceae</taxon>
        <taxon>Cryoendolithus</taxon>
    </lineage>
</organism>
<gene>
    <name evidence="2" type="ORF">B0A48_16512</name>
</gene>
<dbReference type="SUPFAM" id="SSF51182">
    <property type="entry name" value="RmlC-like cupins"/>
    <property type="match status" value="1"/>
</dbReference>
<sequence>MSSPGFDGFIKIPSVPLNFVPAKSGEIIKLGQITCRILEDGSRTDNRLGTCELILPPKTPGPPPHWHEMHDETFLITQGTIRFHYPDPSQPGVDLSTTDAHAGDYMTVPVRSPHTFSNPGDVEARLFFTTTPAFYVNYFRLLADMGKEFAGKPMPAEANVKAMALYGTTLVDRVPRKPE</sequence>
<dbReference type="Gene3D" id="2.60.120.10">
    <property type="entry name" value="Jelly Rolls"/>
    <property type="match status" value="1"/>
</dbReference>
<dbReference type="InterPro" id="IPR053146">
    <property type="entry name" value="QDO-like"/>
</dbReference>
<evidence type="ECO:0000259" key="1">
    <source>
        <dbReference type="Pfam" id="PF07883"/>
    </source>
</evidence>
<accession>A0A1V8SEQ8</accession>
<protein>
    <recommendedName>
        <fullName evidence="1">Cupin type-2 domain-containing protein</fullName>
    </recommendedName>
</protein>
<dbReference type="Proteomes" id="UP000192596">
    <property type="component" value="Unassembled WGS sequence"/>
</dbReference>